<feature type="chain" id="PRO_5043372687" description="Secreted protein" evidence="2">
    <location>
        <begin position="19"/>
        <end position="70"/>
    </location>
</feature>
<organism evidence="3 4">
    <name type="scientific">Pleurodeles waltl</name>
    <name type="common">Iberian ribbed newt</name>
    <dbReference type="NCBI Taxonomy" id="8319"/>
    <lineage>
        <taxon>Eukaryota</taxon>
        <taxon>Metazoa</taxon>
        <taxon>Chordata</taxon>
        <taxon>Craniata</taxon>
        <taxon>Vertebrata</taxon>
        <taxon>Euteleostomi</taxon>
        <taxon>Amphibia</taxon>
        <taxon>Batrachia</taxon>
        <taxon>Caudata</taxon>
        <taxon>Salamandroidea</taxon>
        <taxon>Salamandridae</taxon>
        <taxon>Pleurodelinae</taxon>
        <taxon>Pleurodeles</taxon>
    </lineage>
</organism>
<feature type="signal peptide" evidence="2">
    <location>
        <begin position="1"/>
        <end position="18"/>
    </location>
</feature>
<dbReference type="AlphaFoldDB" id="A0AAV7LX83"/>
<name>A0AAV7LX83_PLEWA</name>
<proteinExistence type="predicted"/>
<feature type="region of interest" description="Disordered" evidence="1">
    <location>
        <begin position="37"/>
        <end position="70"/>
    </location>
</feature>
<reference evidence="3" key="1">
    <citation type="journal article" date="2022" name="bioRxiv">
        <title>Sequencing and chromosome-scale assembly of the giantPleurodeles waltlgenome.</title>
        <authorList>
            <person name="Brown T."/>
            <person name="Elewa A."/>
            <person name="Iarovenko S."/>
            <person name="Subramanian E."/>
            <person name="Araus A.J."/>
            <person name="Petzold A."/>
            <person name="Susuki M."/>
            <person name="Suzuki K.-i.T."/>
            <person name="Hayashi T."/>
            <person name="Toyoda A."/>
            <person name="Oliveira C."/>
            <person name="Osipova E."/>
            <person name="Leigh N.D."/>
            <person name="Simon A."/>
            <person name="Yun M.H."/>
        </authorList>
    </citation>
    <scope>NUCLEOTIDE SEQUENCE</scope>
    <source>
        <strain evidence="3">20211129_DDA</strain>
        <tissue evidence="3">Liver</tissue>
    </source>
</reference>
<keyword evidence="4" id="KW-1185">Reference proteome</keyword>
<evidence type="ECO:0000256" key="1">
    <source>
        <dbReference type="SAM" id="MobiDB-lite"/>
    </source>
</evidence>
<gene>
    <name evidence="3" type="ORF">NDU88_000676</name>
</gene>
<evidence type="ECO:0000256" key="2">
    <source>
        <dbReference type="SAM" id="SignalP"/>
    </source>
</evidence>
<protein>
    <recommendedName>
        <fullName evidence="5">Secreted protein</fullName>
    </recommendedName>
</protein>
<evidence type="ECO:0008006" key="5">
    <source>
        <dbReference type="Google" id="ProtNLM"/>
    </source>
</evidence>
<evidence type="ECO:0000313" key="4">
    <source>
        <dbReference type="Proteomes" id="UP001066276"/>
    </source>
</evidence>
<sequence>MPLLVLALLLLTRMQILILPITEPHITAGGELFHLNPSLRGMKRRRQAREERSGGNRRRRQIEPKKTGAS</sequence>
<evidence type="ECO:0000313" key="3">
    <source>
        <dbReference type="EMBL" id="KAJ1095514.1"/>
    </source>
</evidence>
<feature type="compositionally biased region" description="Basic and acidic residues" evidence="1">
    <location>
        <begin position="61"/>
        <end position="70"/>
    </location>
</feature>
<accession>A0AAV7LX83</accession>
<keyword evidence="2" id="KW-0732">Signal</keyword>
<dbReference type="EMBL" id="JANPWB010000014">
    <property type="protein sequence ID" value="KAJ1095514.1"/>
    <property type="molecule type" value="Genomic_DNA"/>
</dbReference>
<dbReference type="Proteomes" id="UP001066276">
    <property type="component" value="Chromosome 10"/>
</dbReference>
<comment type="caution">
    <text evidence="3">The sequence shown here is derived from an EMBL/GenBank/DDBJ whole genome shotgun (WGS) entry which is preliminary data.</text>
</comment>